<evidence type="ECO:0000256" key="1">
    <source>
        <dbReference type="SAM" id="MobiDB-lite"/>
    </source>
</evidence>
<organism evidence="2 3">
    <name type="scientific">Senna tora</name>
    <dbReference type="NCBI Taxonomy" id="362788"/>
    <lineage>
        <taxon>Eukaryota</taxon>
        <taxon>Viridiplantae</taxon>
        <taxon>Streptophyta</taxon>
        <taxon>Embryophyta</taxon>
        <taxon>Tracheophyta</taxon>
        <taxon>Spermatophyta</taxon>
        <taxon>Magnoliopsida</taxon>
        <taxon>eudicotyledons</taxon>
        <taxon>Gunneridae</taxon>
        <taxon>Pentapetalae</taxon>
        <taxon>rosids</taxon>
        <taxon>fabids</taxon>
        <taxon>Fabales</taxon>
        <taxon>Fabaceae</taxon>
        <taxon>Caesalpinioideae</taxon>
        <taxon>Cassia clade</taxon>
        <taxon>Senna</taxon>
    </lineage>
</organism>
<dbReference type="EMBL" id="JAAIUW010000009">
    <property type="protein sequence ID" value="KAF7815512.1"/>
    <property type="molecule type" value="Genomic_DNA"/>
</dbReference>
<comment type="caution">
    <text evidence="2">The sequence shown here is derived from an EMBL/GenBank/DDBJ whole genome shotgun (WGS) entry which is preliminary data.</text>
</comment>
<sequence length="48" mass="5069">MPPATCGAIPAPAPPPPKSPRRGEKFLPISVPTLSTGPRGDPEIYFKK</sequence>
<proteinExistence type="predicted"/>
<protein>
    <submittedName>
        <fullName evidence="2">Uncharacterized protein</fullName>
    </submittedName>
</protein>
<feature type="region of interest" description="Disordered" evidence="1">
    <location>
        <begin position="1"/>
        <end position="48"/>
    </location>
</feature>
<evidence type="ECO:0000313" key="2">
    <source>
        <dbReference type="EMBL" id="KAF7815512.1"/>
    </source>
</evidence>
<dbReference type="AlphaFoldDB" id="A0A834WAR6"/>
<accession>A0A834WAR6</accession>
<keyword evidence="3" id="KW-1185">Reference proteome</keyword>
<evidence type="ECO:0000313" key="3">
    <source>
        <dbReference type="Proteomes" id="UP000634136"/>
    </source>
</evidence>
<dbReference type="Proteomes" id="UP000634136">
    <property type="component" value="Unassembled WGS sequence"/>
</dbReference>
<reference evidence="2" key="1">
    <citation type="submission" date="2020-09" db="EMBL/GenBank/DDBJ databases">
        <title>Genome-Enabled Discovery of Anthraquinone Biosynthesis in Senna tora.</title>
        <authorList>
            <person name="Kang S.-H."/>
            <person name="Pandey R.P."/>
            <person name="Lee C.-M."/>
            <person name="Sim J.-S."/>
            <person name="Jeong J.-T."/>
            <person name="Choi B.-S."/>
            <person name="Jung M."/>
            <person name="Ginzburg D."/>
            <person name="Zhao K."/>
            <person name="Won S.Y."/>
            <person name="Oh T.-J."/>
            <person name="Yu Y."/>
            <person name="Kim N.-H."/>
            <person name="Lee O.R."/>
            <person name="Lee T.-H."/>
            <person name="Bashyal P."/>
            <person name="Kim T.-S."/>
            <person name="Lee W.-H."/>
            <person name="Kawkins C."/>
            <person name="Kim C.-K."/>
            <person name="Kim J.S."/>
            <person name="Ahn B.O."/>
            <person name="Rhee S.Y."/>
            <person name="Sohng J.K."/>
        </authorList>
    </citation>
    <scope>NUCLEOTIDE SEQUENCE</scope>
    <source>
        <tissue evidence="2">Leaf</tissue>
    </source>
</reference>
<name>A0A834WAR6_9FABA</name>
<gene>
    <name evidence="2" type="ORF">G2W53_029481</name>
</gene>
<feature type="compositionally biased region" description="Low complexity" evidence="1">
    <location>
        <begin position="1"/>
        <end position="10"/>
    </location>
</feature>